<dbReference type="RefSeq" id="WP_194449883.1">
    <property type="nucleotide sequence ID" value="NZ_CP063849.1"/>
</dbReference>
<keyword evidence="2" id="KW-1185">Reference proteome</keyword>
<organism evidence="1 2">
    <name type="scientific">Paludibaculum fermentans</name>
    <dbReference type="NCBI Taxonomy" id="1473598"/>
    <lineage>
        <taxon>Bacteria</taxon>
        <taxon>Pseudomonadati</taxon>
        <taxon>Acidobacteriota</taxon>
        <taxon>Terriglobia</taxon>
        <taxon>Bryobacterales</taxon>
        <taxon>Bryobacteraceae</taxon>
        <taxon>Paludibaculum</taxon>
    </lineage>
</organism>
<accession>A0A7S7NR01</accession>
<sequence>MHNLAFEEAFPTVRDVARQKALGAVGRCGLTHDDCDDVAGQLLVTFYTRFDRFDVDRASVRTFASRVMDKELNSILRYRLAGRRRHLGDGSLSGDVTEIDTECLSSGSAPPFSERQHFWLDFERALAPLPEVLRETALALCWHTPSELSRLPGQGRTVVYRRIRRLREALLAAGVGPNYFASAGGAQ</sequence>
<name>A0A7S7NR01_PALFE</name>
<gene>
    <name evidence="1" type="ORF">IRI77_36710</name>
</gene>
<protein>
    <recommendedName>
        <fullName evidence="3">RNA polymerase sigma-70 region 2 domain-containing protein</fullName>
    </recommendedName>
</protein>
<proteinExistence type="predicted"/>
<evidence type="ECO:0008006" key="3">
    <source>
        <dbReference type="Google" id="ProtNLM"/>
    </source>
</evidence>
<reference evidence="1 2" key="1">
    <citation type="submission" date="2020-10" db="EMBL/GenBank/DDBJ databases">
        <title>Complete genome sequence of Paludibaculum fermentans P105T, a facultatively anaerobic acidobacterium capable of dissimilatory Fe(III) reduction.</title>
        <authorList>
            <person name="Dedysh S.N."/>
            <person name="Beletsky A.V."/>
            <person name="Kulichevskaya I.S."/>
            <person name="Mardanov A.V."/>
            <person name="Ravin N.V."/>
        </authorList>
    </citation>
    <scope>NUCLEOTIDE SEQUENCE [LARGE SCALE GENOMIC DNA]</scope>
    <source>
        <strain evidence="1 2">P105</strain>
    </source>
</reference>
<dbReference type="Proteomes" id="UP000593892">
    <property type="component" value="Chromosome"/>
</dbReference>
<dbReference type="EMBL" id="CP063849">
    <property type="protein sequence ID" value="QOY88220.1"/>
    <property type="molecule type" value="Genomic_DNA"/>
</dbReference>
<evidence type="ECO:0000313" key="1">
    <source>
        <dbReference type="EMBL" id="QOY88220.1"/>
    </source>
</evidence>
<dbReference type="AlphaFoldDB" id="A0A7S7NR01"/>
<dbReference type="KEGG" id="pfer:IRI77_36710"/>
<evidence type="ECO:0000313" key="2">
    <source>
        <dbReference type="Proteomes" id="UP000593892"/>
    </source>
</evidence>